<dbReference type="PANTHER" id="PTHR43806">
    <property type="entry name" value="PEPTIDASE S8"/>
    <property type="match status" value="1"/>
</dbReference>
<proteinExistence type="inferred from homology"/>
<dbReference type="InterPro" id="IPR015500">
    <property type="entry name" value="Peptidase_S8_subtilisin-rel"/>
</dbReference>
<evidence type="ECO:0000256" key="5">
    <source>
        <dbReference type="PROSITE-ProRule" id="PRU01240"/>
    </source>
</evidence>
<dbReference type="GeneID" id="71991864"/>
<gene>
    <name evidence="9" type="ORF">CLAFUR5_11986</name>
</gene>
<dbReference type="KEGG" id="ffu:CLAFUR5_11986"/>
<keyword evidence="7" id="KW-0732">Signal</keyword>
<keyword evidence="3 5" id="KW-0378">Hydrolase</keyword>
<dbReference type="InterPro" id="IPR037045">
    <property type="entry name" value="S8pro/Inhibitor_I9_sf"/>
</dbReference>
<dbReference type="OrthoDB" id="206201at2759"/>
<evidence type="ECO:0000256" key="2">
    <source>
        <dbReference type="ARBA" id="ARBA00022670"/>
    </source>
</evidence>
<comment type="similarity">
    <text evidence="1 5 6">Belongs to the peptidase S8 family.</text>
</comment>
<dbReference type="InterPro" id="IPR000209">
    <property type="entry name" value="Peptidase_S8/S53_dom"/>
</dbReference>
<dbReference type="Proteomes" id="UP000756132">
    <property type="component" value="Chromosome 10"/>
</dbReference>
<reference evidence="9" key="2">
    <citation type="journal article" date="2022" name="Microb. Genom.">
        <title>A chromosome-scale genome assembly of the tomato pathogen Cladosporium fulvum reveals a compartmentalized genome architecture and the presence of a dispensable chromosome.</title>
        <authorList>
            <person name="Zaccaron A.Z."/>
            <person name="Chen L.H."/>
            <person name="Samaras A."/>
            <person name="Stergiopoulos I."/>
        </authorList>
    </citation>
    <scope>NUCLEOTIDE SEQUENCE</scope>
    <source>
        <strain evidence="9">Race5_Kim</strain>
    </source>
</reference>
<dbReference type="AlphaFoldDB" id="A0A9Q8PHB8"/>
<dbReference type="InterPro" id="IPR036852">
    <property type="entry name" value="Peptidase_S8/S53_dom_sf"/>
</dbReference>
<feature type="active site" description="Charge relay system" evidence="5">
    <location>
        <position position="331"/>
    </location>
</feature>
<feature type="active site" description="Charge relay system" evidence="5">
    <location>
        <position position="141"/>
    </location>
</feature>
<dbReference type="EMBL" id="CP090172">
    <property type="protein sequence ID" value="UJO22458.1"/>
    <property type="molecule type" value="Genomic_DNA"/>
</dbReference>
<feature type="active site" description="Charge relay system" evidence="5">
    <location>
        <position position="174"/>
    </location>
</feature>
<evidence type="ECO:0000256" key="3">
    <source>
        <dbReference type="ARBA" id="ARBA00022801"/>
    </source>
</evidence>
<keyword evidence="2 5" id="KW-0645">Protease</keyword>
<dbReference type="InterPro" id="IPR034193">
    <property type="entry name" value="PCSK9_ProteinaseK-like"/>
</dbReference>
<feature type="signal peptide" evidence="7">
    <location>
        <begin position="1"/>
        <end position="16"/>
    </location>
</feature>
<dbReference type="OMA" id="YWASPAS"/>
<dbReference type="PRINTS" id="PR00723">
    <property type="entry name" value="SUBTILISIN"/>
</dbReference>
<evidence type="ECO:0000256" key="7">
    <source>
        <dbReference type="SAM" id="SignalP"/>
    </source>
</evidence>
<keyword evidence="4 5" id="KW-0720">Serine protease</keyword>
<dbReference type="InterPro" id="IPR050131">
    <property type="entry name" value="Peptidase_S8_subtilisin-like"/>
</dbReference>
<dbReference type="Gene3D" id="3.40.50.200">
    <property type="entry name" value="Peptidase S8/S53 domain"/>
    <property type="match status" value="1"/>
</dbReference>
<dbReference type="Gene3D" id="3.30.70.80">
    <property type="entry name" value="Peptidase S8 propeptide/proteinase inhibitor I9"/>
    <property type="match status" value="1"/>
</dbReference>
<dbReference type="FunFam" id="3.40.50.200:FF:000007">
    <property type="entry name" value="Subtilisin-like serine protease"/>
    <property type="match status" value="1"/>
</dbReference>
<dbReference type="SUPFAM" id="SSF52743">
    <property type="entry name" value="Subtilisin-like"/>
    <property type="match status" value="1"/>
</dbReference>
<evidence type="ECO:0000259" key="8">
    <source>
        <dbReference type="Pfam" id="PF00082"/>
    </source>
</evidence>
<dbReference type="CDD" id="cd04077">
    <property type="entry name" value="Peptidases_S8_PCSK9_ProteinaseK_like"/>
    <property type="match status" value="1"/>
</dbReference>
<dbReference type="Pfam" id="PF00082">
    <property type="entry name" value="Peptidase_S8"/>
    <property type="match status" value="1"/>
</dbReference>
<feature type="chain" id="PRO_5040443349" evidence="7">
    <location>
        <begin position="17"/>
        <end position="390"/>
    </location>
</feature>
<accession>A0A9Q8PHB8</accession>
<dbReference type="PANTHER" id="PTHR43806:SF58">
    <property type="entry name" value="ALKALINE PROTEASE 1-RELATED"/>
    <property type="match status" value="1"/>
</dbReference>
<dbReference type="GO" id="GO:0004252">
    <property type="term" value="F:serine-type endopeptidase activity"/>
    <property type="evidence" value="ECO:0007669"/>
    <property type="project" value="UniProtKB-UniRule"/>
</dbReference>
<feature type="domain" description="Peptidase S8/S53" evidence="8">
    <location>
        <begin position="139"/>
        <end position="345"/>
    </location>
</feature>
<evidence type="ECO:0000313" key="10">
    <source>
        <dbReference type="Proteomes" id="UP000756132"/>
    </source>
</evidence>
<dbReference type="PROSITE" id="PS51892">
    <property type="entry name" value="SUBTILASE"/>
    <property type="match status" value="1"/>
</dbReference>
<dbReference type="PROSITE" id="PS00138">
    <property type="entry name" value="SUBTILASE_SER"/>
    <property type="match status" value="1"/>
</dbReference>
<evidence type="ECO:0000256" key="4">
    <source>
        <dbReference type="ARBA" id="ARBA00022825"/>
    </source>
</evidence>
<sequence length="390" mass="40085">MKSFLNFLLALPAALAAPVMLETRQSDNILGSWIVRVNNDAPLANIISQVAAVAGVQPTHKYEFGNFKGFSMDGITDAVSLLANIASIQSIEPNTRVYASALTSQANPPYGLARISHRDAGATSYVYDDSAGAGTFSYIIDTGIRITHQDFGGRAVEGASFVEEEPTAIDGNGHGTHVAGTTGGTTYGVAKRTNLIAVKVLGAEGSGSNAGVLAGIDWAVNDMNSKGRRGKAVGNLSLGGLFSPTTNAAVAEAVRQGLFLAVAAGNSGLPTFTASPASEPSVCTVGATDAQDNRASFSNFGLLVDVFAPGVNVTSAWFESDTDTNTISGTSMASPHVAGLGAYLLGLEGAREPGPLCERIRALSTKGKIRALDTLLGLSKNQLAYNGNGA</sequence>
<keyword evidence="10" id="KW-1185">Reference proteome</keyword>
<reference evidence="9" key="1">
    <citation type="submission" date="2021-12" db="EMBL/GenBank/DDBJ databases">
        <authorList>
            <person name="Zaccaron A."/>
            <person name="Stergiopoulos I."/>
        </authorList>
    </citation>
    <scope>NUCLEOTIDE SEQUENCE</scope>
    <source>
        <strain evidence="9">Race5_Kim</strain>
    </source>
</reference>
<evidence type="ECO:0000256" key="1">
    <source>
        <dbReference type="ARBA" id="ARBA00011073"/>
    </source>
</evidence>
<name>A0A9Q8PHB8_PASFU</name>
<evidence type="ECO:0000313" key="9">
    <source>
        <dbReference type="EMBL" id="UJO22458.1"/>
    </source>
</evidence>
<dbReference type="RefSeq" id="XP_047766824.1">
    <property type="nucleotide sequence ID" value="XM_047911134.1"/>
</dbReference>
<dbReference type="InterPro" id="IPR023827">
    <property type="entry name" value="Peptidase_S8_Asp-AS"/>
</dbReference>
<dbReference type="InterPro" id="IPR023828">
    <property type="entry name" value="Peptidase_S8_Ser-AS"/>
</dbReference>
<dbReference type="GO" id="GO:0006508">
    <property type="term" value="P:proteolysis"/>
    <property type="evidence" value="ECO:0007669"/>
    <property type="project" value="UniProtKB-KW"/>
</dbReference>
<protein>
    <submittedName>
        <fullName evidence="9">Subtilisin-like serine protease AsES</fullName>
    </submittedName>
</protein>
<evidence type="ECO:0000256" key="6">
    <source>
        <dbReference type="RuleBase" id="RU003355"/>
    </source>
</evidence>
<dbReference type="SUPFAM" id="SSF54897">
    <property type="entry name" value="Protease propeptides/inhibitors"/>
    <property type="match status" value="1"/>
</dbReference>
<organism evidence="9 10">
    <name type="scientific">Passalora fulva</name>
    <name type="common">Tomato leaf mold</name>
    <name type="synonym">Cladosporium fulvum</name>
    <dbReference type="NCBI Taxonomy" id="5499"/>
    <lineage>
        <taxon>Eukaryota</taxon>
        <taxon>Fungi</taxon>
        <taxon>Dikarya</taxon>
        <taxon>Ascomycota</taxon>
        <taxon>Pezizomycotina</taxon>
        <taxon>Dothideomycetes</taxon>
        <taxon>Dothideomycetidae</taxon>
        <taxon>Mycosphaerellales</taxon>
        <taxon>Mycosphaerellaceae</taxon>
        <taxon>Fulvia</taxon>
    </lineage>
</organism>
<dbReference type="PROSITE" id="PS00136">
    <property type="entry name" value="SUBTILASE_ASP"/>
    <property type="match status" value="1"/>
</dbReference>